<keyword evidence="3" id="KW-1185">Reference proteome</keyword>
<organism evidence="2 3">
    <name type="scientific">Natronosalvus hydrolyticus</name>
    <dbReference type="NCBI Taxonomy" id="2979988"/>
    <lineage>
        <taxon>Archaea</taxon>
        <taxon>Methanobacteriati</taxon>
        <taxon>Methanobacteriota</taxon>
        <taxon>Stenosarchaea group</taxon>
        <taxon>Halobacteria</taxon>
        <taxon>Halobacteriales</taxon>
        <taxon>Natrialbaceae</taxon>
        <taxon>Natronosalvus</taxon>
    </lineage>
</organism>
<dbReference type="Proteomes" id="UP001321047">
    <property type="component" value="Unassembled WGS sequence"/>
</dbReference>
<feature type="region of interest" description="Disordered" evidence="1">
    <location>
        <begin position="22"/>
        <end position="106"/>
    </location>
</feature>
<accession>A0AAP2Z904</accession>
<name>A0AAP2Z904_9EURY</name>
<dbReference type="RefSeq" id="WP_342809184.1">
    <property type="nucleotide sequence ID" value="NZ_JAOPJZ010000010.1"/>
</dbReference>
<sequence>MTDERYGDGIIDAEAATETLVVTMTTTTVPDEPPAYNPDGNLSDDVRNSNGPGDEDDVTDGSSEQQPTHTDGDDRDETASPGTDTPKAIDTGETADSADADDERVATPPMAVGAAIPLLTLAAALVASQPYTDA</sequence>
<proteinExistence type="predicted"/>
<evidence type="ECO:0000313" key="3">
    <source>
        <dbReference type="Proteomes" id="UP001321047"/>
    </source>
</evidence>
<reference evidence="2 3" key="1">
    <citation type="submission" date="2022-09" db="EMBL/GenBank/DDBJ databases">
        <title>Enrichment on poylsaccharides allowed isolation of novel metabolic and taxonomic groups of Haloarchaea.</title>
        <authorList>
            <person name="Sorokin D.Y."/>
            <person name="Elcheninov A.G."/>
            <person name="Khizhniak T.V."/>
            <person name="Kolganova T.V."/>
            <person name="Kublanov I.V."/>
        </authorList>
    </citation>
    <scope>NUCLEOTIDE SEQUENCE [LARGE SCALE GENOMIC DNA]</scope>
    <source>
        <strain evidence="2 3">AArc-curdl1</strain>
    </source>
</reference>
<comment type="caution">
    <text evidence="2">The sequence shown here is derived from an EMBL/GenBank/DDBJ whole genome shotgun (WGS) entry which is preliminary data.</text>
</comment>
<evidence type="ECO:0000256" key="1">
    <source>
        <dbReference type="SAM" id="MobiDB-lite"/>
    </source>
</evidence>
<feature type="compositionally biased region" description="Polar residues" evidence="1">
    <location>
        <begin position="60"/>
        <end position="69"/>
    </location>
</feature>
<evidence type="ECO:0000313" key="2">
    <source>
        <dbReference type="EMBL" id="MCU4752857.1"/>
    </source>
</evidence>
<protein>
    <submittedName>
        <fullName evidence="2">Uncharacterized protein</fullName>
    </submittedName>
</protein>
<gene>
    <name evidence="2" type="ORF">OB919_12865</name>
</gene>
<dbReference type="EMBL" id="JAOPJZ010000010">
    <property type="protein sequence ID" value="MCU4752857.1"/>
    <property type="molecule type" value="Genomic_DNA"/>
</dbReference>
<dbReference type="AlphaFoldDB" id="A0AAP2Z904"/>